<organism evidence="2 3">
    <name type="scientific">Microbacterium hatanonis</name>
    <dbReference type="NCBI Taxonomy" id="404366"/>
    <lineage>
        <taxon>Bacteria</taxon>
        <taxon>Bacillati</taxon>
        <taxon>Actinomycetota</taxon>
        <taxon>Actinomycetes</taxon>
        <taxon>Micrococcales</taxon>
        <taxon>Microbacteriaceae</taxon>
        <taxon>Microbacterium</taxon>
    </lineage>
</organism>
<name>A0A5C8HWK9_9MICO</name>
<reference evidence="2 3" key="1">
    <citation type="submission" date="2019-08" db="EMBL/GenBank/DDBJ databases">
        <authorList>
            <person name="Dong K."/>
        </authorList>
    </citation>
    <scope>NUCLEOTIDE SEQUENCE [LARGE SCALE GENOMIC DNA]</scope>
    <source>
        <strain evidence="2 3">JCM14558</strain>
    </source>
</reference>
<proteinExistence type="predicted"/>
<gene>
    <name evidence="2" type="ORF">FVP77_12920</name>
</gene>
<dbReference type="InterPro" id="IPR053863">
    <property type="entry name" value="Glyoxy/Ble-like_N"/>
</dbReference>
<dbReference type="Proteomes" id="UP000321034">
    <property type="component" value="Unassembled WGS sequence"/>
</dbReference>
<dbReference type="Pfam" id="PF22677">
    <property type="entry name" value="Ble-like_N"/>
    <property type="match status" value="1"/>
</dbReference>
<dbReference type="RefSeq" id="WP_147894992.1">
    <property type="nucleotide sequence ID" value="NZ_BAAANR010000001.1"/>
</dbReference>
<dbReference type="InterPro" id="IPR029068">
    <property type="entry name" value="Glyas_Bleomycin-R_OHBP_Dase"/>
</dbReference>
<dbReference type="AlphaFoldDB" id="A0A5C8HWK9"/>
<dbReference type="OrthoDB" id="4265398at2"/>
<dbReference type="SUPFAM" id="SSF54593">
    <property type="entry name" value="Glyoxalase/Bleomycin resistance protein/Dihydroxybiphenyl dioxygenase"/>
    <property type="match status" value="1"/>
</dbReference>
<dbReference type="Gene3D" id="3.10.180.10">
    <property type="entry name" value="2,3-Dihydroxybiphenyl 1,2-Dioxygenase, domain 1"/>
    <property type="match status" value="1"/>
</dbReference>
<protein>
    <submittedName>
        <fullName evidence="2">Glyoxalase</fullName>
    </submittedName>
</protein>
<evidence type="ECO:0000259" key="1">
    <source>
        <dbReference type="PROSITE" id="PS51819"/>
    </source>
</evidence>
<dbReference type="PANTHER" id="PTHR36503">
    <property type="entry name" value="BLR2520 PROTEIN"/>
    <property type="match status" value="1"/>
</dbReference>
<dbReference type="PROSITE" id="PS51819">
    <property type="entry name" value="VOC"/>
    <property type="match status" value="1"/>
</dbReference>
<sequence length="141" mass="15367">MSQIFVNIPTADLDRAKTFYTALGAEINPLFTNDDAACLVWDENIFVMVLTQDYFRTFTTKQLADTKTTAAVLVALSRDSREHVDQTLDAALAAGGHEHRDPTDYGFMYSRSVEDPDGTILEFVWMDPAAAVGGPEAGGAS</sequence>
<feature type="domain" description="VOC" evidence="1">
    <location>
        <begin position="2"/>
        <end position="126"/>
    </location>
</feature>
<evidence type="ECO:0000313" key="2">
    <source>
        <dbReference type="EMBL" id="TXK09790.1"/>
    </source>
</evidence>
<dbReference type="InterPro" id="IPR037523">
    <property type="entry name" value="VOC_core"/>
</dbReference>
<keyword evidence="3" id="KW-1185">Reference proteome</keyword>
<accession>A0A5C8HWK9</accession>
<comment type="caution">
    <text evidence="2">The sequence shown here is derived from an EMBL/GenBank/DDBJ whole genome shotgun (WGS) entry which is preliminary data.</text>
</comment>
<dbReference type="EMBL" id="VRSV01000002">
    <property type="protein sequence ID" value="TXK09790.1"/>
    <property type="molecule type" value="Genomic_DNA"/>
</dbReference>
<evidence type="ECO:0000313" key="3">
    <source>
        <dbReference type="Proteomes" id="UP000321034"/>
    </source>
</evidence>
<dbReference type="PANTHER" id="PTHR36503:SF2">
    <property type="entry name" value="BLR2408 PROTEIN"/>
    <property type="match status" value="1"/>
</dbReference>